<keyword evidence="1" id="KW-0812">Transmembrane</keyword>
<accession>A0A0L6VKK7</accession>
<name>A0A0L6VKK7_9BASI</name>
<reference evidence="2 3" key="1">
    <citation type="submission" date="2015-08" db="EMBL/GenBank/DDBJ databases">
        <title>Next Generation Sequencing and Analysis of the Genome of Puccinia sorghi L Schw, the Causal Agent of Maize Common Rust.</title>
        <authorList>
            <person name="Rochi L."/>
            <person name="Burguener G."/>
            <person name="Darino M."/>
            <person name="Turjanski A."/>
            <person name="Kreff E."/>
            <person name="Dieguez M.J."/>
            <person name="Sacco F."/>
        </authorList>
    </citation>
    <scope>NUCLEOTIDE SEQUENCE [LARGE SCALE GENOMIC DNA]</scope>
    <source>
        <strain evidence="2 3">RO10H11247</strain>
    </source>
</reference>
<keyword evidence="1" id="KW-0472">Membrane</keyword>
<dbReference type="Proteomes" id="UP000037035">
    <property type="component" value="Unassembled WGS sequence"/>
</dbReference>
<feature type="transmembrane region" description="Helical" evidence="1">
    <location>
        <begin position="253"/>
        <end position="276"/>
    </location>
</feature>
<evidence type="ECO:0000256" key="1">
    <source>
        <dbReference type="SAM" id="Phobius"/>
    </source>
</evidence>
<gene>
    <name evidence="2" type="ORF">VP01_1522g4</name>
</gene>
<feature type="transmembrane region" description="Helical" evidence="1">
    <location>
        <begin position="224"/>
        <end position="241"/>
    </location>
</feature>
<dbReference type="AlphaFoldDB" id="A0A0L6VKK7"/>
<keyword evidence="3" id="KW-1185">Reference proteome</keyword>
<comment type="caution">
    <text evidence="2">The sequence shown here is derived from an EMBL/GenBank/DDBJ whole genome shotgun (WGS) entry which is preliminary data.</text>
</comment>
<sequence length="318" mass="36629">MAGWLRLCCTHDIPLLFISHLFPAEILKLVRKIVYHEPSKNSRSFLSTTTPSLILRSLWEFLKLLTWSLNIGTTMNLSLTMEMVDVLLYPQWVLNSSANSFKITPMKFTTFNTLISEFQRHGLLGVLIFLDGVCCNNAMRQAAVKFDWGFYIISKAIPSSRLAFFFLVQERKCQLLCYSPSRLWALGCVRIPLPERHRNSNLNSINTQYFSTPHHHSIPPTNPFSLIFSTISPFSILSYLLSLPVHFNPDCFLVSFSCPSLSSFSQFLYLIFFIIARNNCFNKIIKHIRISQIRYITQACESPLETKFENLNACFVNL</sequence>
<evidence type="ECO:0000313" key="3">
    <source>
        <dbReference type="Proteomes" id="UP000037035"/>
    </source>
</evidence>
<proteinExistence type="predicted"/>
<dbReference type="VEuPathDB" id="FungiDB:VP01_1522g4"/>
<protein>
    <submittedName>
        <fullName evidence="2">Uncharacterized protein</fullName>
    </submittedName>
</protein>
<organism evidence="2 3">
    <name type="scientific">Puccinia sorghi</name>
    <dbReference type="NCBI Taxonomy" id="27349"/>
    <lineage>
        <taxon>Eukaryota</taxon>
        <taxon>Fungi</taxon>
        <taxon>Dikarya</taxon>
        <taxon>Basidiomycota</taxon>
        <taxon>Pucciniomycotina</taxon>
        <taxon>Pucciniomycetes</taxon>
        <taxon>Pucciniales</taxon>
        <taxon>Pucciniaceae</taxon>
        <taxon>Puccinia</taxon>
    </lineage>
</organism>
<evidence type="ECO:0000313" key="2">
    <source>
        <dbReference type="EMBL" id="KNZ60665.1"/>
    </source>
</evidence>
<keyword evidence="1" id="KW-1133">Transmembrane helix</keyword>
<dbReference type="EMBL" id="LAVV01005809">
    <property type="protein sequence ID" value="KNZ60665.1"/>
    <property type="molecule type" value="Genomic_DNA"/>
</dbReference>